<feature type="transmembrane region" description="Helical" evidence="3">
    <location>
        <begin position="7"/>
        <end position="25"/>
    </location>
</feature>
<reference evidence="5 6" key="1">
    <citation type="journal article" date="2019" name="ISME J.">
        <title>Genome analyses of uncultured TG2/ZB3 bacteria in 'Margulisbacteria' specifically attached to ectosymbiotic spirochetes of protists in the termite gut.</title>
        <authorList>
            <person name="Utami Y.D."/>
            <person name="Kuwahara H."/>
            <person name="Igai K."/>
            <person name="Murakami T."/>
            <person name="Sugaya K."/>
            <person name="Morikawa T."/>
            <person name="Nagura Y."/>
            <person name="Yuki M."/>
            <person name="Deevong P."/>
            <person name="Inoue T."/>
            <person name="Kihara K."/>
            <person name="Lo N."/>
            <person name="Yamada A."/>
            <person name="Ohkuma M."/>
            <person name="Hongoh Y."/>
        </authorList>
    </citation>
    <scope>NUCLEOTIDE SEQUENCE [LARGE SCALE GENOMIC DNA]</scope>
    <source>
        <strain evidence="5">NkOx7-02</strain>
    </source>
</reference>
<dbReference type="PANTHER" id="PTHR13847:SF287">
    <property type="entry name" value="FAD-DEPENDENT OXIDOREDUCTASE DOMAIN-CONTAINING PROTEIN 1"/>
    <property type="match status" value="1"/>
</dbReference>
<name>A0A388TF61_9BACT</name>
<dbReference type="PANTHER" id="PTHR13847">
    <property type="entry name" value="SARCOSINE DEHYDROGENASE-RELATED"/>
    <property type="match status" value="1"/>
</dbReference>
<gene>
    <name evidence="5" type="primary">soxB</name>
    <name evidence="5" type="ORF">NO2_0330</name>
</gene>
<evidence type="ECO:0000256" key="3">
    <source>
        <dbReference type="SAM" id="Phobius"/>
    </source>
</evidence>
<proteinExistence type="predicted"/>
<keyword evidence="3" id="KW-0472">Membrane</keyword>
<protein>
    <submittedName>
        <fullName evidence="5">Sarcosine oxidase subunit beta</fullName>
    </submittedName>
</protein>
<dbReference type="Proteomes" id="UP000275925">
    <property type="component" value="Unassembled WGS sequence"/>
</dbReference>
<keyword evidence="1" id="KW-0560">Oxidoreductase</keyword>
<dbReference type="AlphaFoldDB" id="A0A388TF61"/>
<organism evidence="5 6">
    <name type="scientific">Candidatus Termititenax persephonae</name>
    <dbReference type="NCBI Taxonomy" id="2218525"/>
    <lineage>
        <taxon>Bacteria</taxon>
        <taxon>Bacillati</taxon>
        <taxon>Candidatus Margulisiibacteriota</taxon>
        <taxon>Candidatus Termititenacia</taxon>
        <taxon>Candidatus Termititenacales</taxon>
        <taxon>Candidatus Termititenacaceae</taxon>
        <taxon>Candidatus Termititenax</taxon>
    </lineage>
</organism>
<accession>A0A388TF61</accession>
<dbReference type="InterPro" id="IPR036188">
    <property type="entry name" value="FAD/NAD-bd_sf"/>
</dbReference>
<evidence type="ECO:0000313" key="6">
    <source>
        <dbReference type="Proteomes" id="UP000275925"/>
    </source>
</evidence>
<dbReference type="InterPro" id="IPR006076">
    <property type="entry name" value="FAD-dep_OxRdtase"/>
</dbReference>
<keyword evidence="3" id="KW-1133">Transmembrane helix</keyword>
<evidence type="ECO:0000313" key="5">
    <source>
        <dbReference type="EMBL" id="GBR75680.1"/>
    </source>
</evidence>
<feature type="domain" description="FAD dependent oxidoreductase" evidence="4">
    <location>
        <begin position="7"/>
        <end position="354"/>
    </location>
</feature>
<dbReference type="SUPFAM" id="SSF51905">
    <property type="entry name" value="FAD/NAD(P)-binding domain"/>
    <property type="match status" value="1"/>
</dbReference>
<dbReference type="Gene3D" id="3.50.50.60">
    <property type="entry name" value="FAD/NAD(P)-binding domain"/>
    <property type="match status" value="1"/>
</dbReference>
<keyword evidence="3" id="KW-0812">Transmembrane</keyword>
<keyword evidence="6" id="KW-1185">Reference proteome</keyword>
<evidence type="ECO:0000256" key="1">
    <source>
        <dbReference type="ARBA" id="ARBA00023002"/>
    </source>
</evidence>
<dbReference type="Pfam" id="PF01266">
    <property type="entry name" value="DAO"/>
    <property type="match status" value="1"/>
</dbReference>
<feature type="region of interest" description="Disordered" evidence="2">
    <location>
        <begin position="40"/>
        <end position="59"/>
    </location>
</feature>
<feature type="compositionally biased region" description="Gly residues" evidence="2">
    <location>
        <begin position="41"/>
        <end position="53"/>
    </location>
</feature>
<dbReference type="PROSITE" id="PS51257">
    <property type="entry name" value="PROKAR_LIPOPROTEIN"/>
    <property type="match status" value="1"/>
</dbReference>
<evidence type="ECO:0000256" key="2">
    <source>
        <dbReference type="SAM" id="MobiDB-lite"/>
    </source>
</evidence>
<dbReference type="EMBL" id="BGZO01000006">
    <property type="protein sequence ID" value="GBR75680.1"/>
    <property type="molecule type" value="Genomic_DNA"/>
</dbReference>
<evidence type="ECO:0000259" key="4">
    <source>
        <dbReference type="Pfam" id="PF01266"/>
    </source>
</evidence>
<dbReference type="Gene3D" id="3.30.9.10">
    <property type="entry name" value="D-Amino Acid Oxidase, subunit A, domain 2"/>
    <property type="match status" value="1"/>
</dbReference>
<dbReference type="GO" id="GO:0005737">
    <property type="term" value="C:cytoplasm"/>
    <property type="evidence" value="ECO:0007669"/>
    <property type="project" value="TreeGrafter"/>
</dbReference>
<dbReference type="GO" id="GO:0016491">
    <property type="term" value="F:oxidoreductase activity"/>
    <property type="evidence" value="ECO:0007669"/>
    <property type="project" value="UniProtKB-KW"/>
</dbReference>
<comment type="caution">
    <text evidence="5">The sequence shown here is derived from an EMBL/GenBank/DDBJ whole genome shotgun (WGS) entry which is preliminary data.</text>
</comment>
<sequence>MVNKTADVLIIGGGIVGCAAAYYLVKGGCSVIVLEKEETIGSGGSSRNGGGVRQSGRDPRELPLAMHGIKNIWPTLSAELDCDVEYCQKGNLRLGQTEAQLRILESLTQKAVACGLEVRMISGDEARQINPYLSEAVLGASWCPTDGHANPLAATLAFYRQARRLGAVFISGEAAQEIRQSKGQARTVTAAHGVYEGGTIIVAAGLGSRPLLNTVGLDVPLQPALLETLVTEAVAEMFPQMLGTAAADFYGHQSARHGSFIFGITSGYEFCARPGFPRSSAAAASAACRSILAYFPSLADVKIIRSWAGWMDDCADHVPVISFAAEVPGLLMACGFSGHGFGISPAVGELLSEMVIAGRPSLDLTELRHDRFVMK</sequence>